<dbReference type="AlphaFoldDB" id="A0A8B8A5X4"/>
<name>A0A8B8A5X4_ACAPL</name>
<dbReference type="PANTHER" id="PTHR13500">
    <property type="entry name" value="NUCLEOLAR PRERIBOSOMAL-ASSOCIATED PROTEIN 1"/>
    <property type="match status" value="1"/>
</dbReference>
<feature type="region of interest" description="Disordered" evidence="1">
    <location>
        <begin position="410"/>
        <end position="434"/>
    </location>
</feature>
<dbReference type="RefSeq" id="XP_022111366.1">
    <property type="nucleotide sequence ID" value="XM_022255674.1"/>
</dbReference>
<dbReference type="KEGG" id="aplc:110990597"/>
<accession>A0A8B8A5X4</accession>
<organism evidence="2 3">
    <name type="scientific">Acanthaster planci</name>
    <name type="common">Crown-of-thorns starfish</name>
    <dbReference type="NCBI Taxonomy" id="133434"/>
    <lineage>
        <taxon>Eukaryota</taxon>
        <taxon>Metazoa</taxon>
        <taxon>Echinodermata</taxon>
        <taxon>Eleutherozoa</taxon>
        <taxon>Asterozoa</taxon>
        <taxon>Asteroidea</taxon>
        <taxon>Valvatacea</taxon>
        <taxon>Valvatida</taxon>
        <taxon>Acanthasteridae</taxon>
        <taxon>Acanthaster</taxon>
    </lineage>
</organism>
<protein>
    <submittedName>
        <fullName evidence="3">Nucleolar pre-ribosomal-associated protein 1-like</fullName>
    </submittedName>
</protein>
<evidence type="ECO:0000256" key="1">
    <source>
        <dbReference type="SAM" id="MobiDB-lite"/>
    </source>
</evidence>
<gene>
    <name evidence="3" type="primary">LOC110990597</name>
</gene>
<dbReference type="GO" id="GO:0005730">
    <property type="term" value="C:nucleolus"/>
    <property type="evidence" value="ECO:0007669"/>
    <property type="project" value="TreeGrafter"/>
</dbReference>
<dbReference type="GO" id="GO:0000463">
    <property type="term" value="P:maturation of LSU-rRNA from tricistronic rRNA transcript (SSU-rRNA, 5.8S rRNA, LSU-rRNA)"/>
    <property type="evidence" value="ECO:0007669"/>
    <property type="project" value="TreeGrafter"/>
</dbReference>
<dbReference type="Proteomes" id="UP000694845">
    <property type="component" value="Unplaced"/>
</dbReference>
<reference evidence="3" key="1">
    <citation type="submission" date="2025-08" db="UniProtKB">
        <authorList>
            <consortium name="RefSeq"/>
        </authorList>
    </citation>
    <scope>IDENTIFICATION</scope>
</reference>
<proteinExistence type="predicted"/>
<sequence>TDVPDVKKEDLLTILFDVLCAYQLTLPLSFTQTTYDFSRLPHLICNTESPLITDAIEERAVTFLLAFPEGKLRGFREVRGEDTSTVLLLLKHLTRSSSKSDVHALKTKLLNKFIKETGLFAHTEWEIAVWLDTLTTFNQDESQQIVDVFYKSLTQAIRNPYPFNDKVIEAMKSSHASYQSGQGECMNNDDASMTDILTLIKHTTSCDLNGSDLITTLENQPMTEVLHTEPMPCSALMPSALQIFCQLENNTQSLFGQYVSLVALSILERQDNPISVCLLLHHCVLVEGSDLQHNLYWQDFMKYYGLWLPHVFEKNSLYKRIKSSSMDRIAIKTKKDWRSVLRSSIMQNVELSVSDMELLLQCDQTELLSMTRLLLMYINTLHILKPKNFLAVLCSYLKMIENSLEHIEPKKDKENKHNTEEARNMTKDDTPSDIDSRHEASDEWWTDMAGLVLQHAVFRETFSHSARNFQYEKDRLQILDVITSFFLKCLRLFELHLPNDKLTSLLQPIFKESCQNYLNFVNLEMNAKKANTRQVKHEFRRVMELFEAICVYSKDLELIEATTILLQSLNSLEISDAYPGSKQYFRSSLCRLLEILAERQRALKLKHSTNAVIRSEADVLSFSDISTLVELAHKFDCDQMVSVLSQFVESNHKLVSVFTKSSYIDWLNKPSQTISQLLCQLVKFGSAEQLHWFEVWCEESSTQELSNKKDILLPVVSTYCNHSSASNYFVFIL</sequence>
<dbReference type="GeneID" id="110990597"/>
<evidence type="ECO:0000313" key="2">
    <source>
        <dbReference type="Proteomes" id="UP000694845"/>
    </source>
</evidence>
<dbReference type="PANTHER" id="PTHR13500:SF0">
    <property type="entry name" value="NUCLEOLAR PRE-RIBOSOMAL-ASSOCIATED PROTEIN 1"/>
    <property type="match status" value="1"/>
</dbReference>
<feature type="non-terminal residue" evidence="3">
    <location>
        <position position="1"/>
    </location>
</feature>
<dbReference type="GO" id="GO:0000466">
    <property type="term" value="P:maturation of 5.8S rRNA from tricistronic rRNA transcript (SSU-rRNA, 5.8S rRNA, LSU-rRNA)"/>
    <property type="evidence" value="ECO:0007669"/>
    <property type="project" value="TreeGrafter"/>
</dbReference>
<dbReference type="InterPro" id="IPR039844">
    <property type="entry name" value="URB1"/>
</dbReference>
<keyword evidence="2" id="KW-1185">Reference proteome</keyword>
<dbReference type="OrthoDB" id="72892at2759"/>
<evidence type="ECO:0000313" key="3">
    <source>
        <dbReference type="RefSeq" id="XP_022111366.1"/>
    </source>
</evidence>